<evidence type="ECO:0000313" key="2">
    <source>
        <dbReference type="Proteomes" id="UP000032702"/>
    </source>
</evidence>
<gene>
    <name evidence="1" type="ORF">STIAU_3528</name>
</gene>
<sequence length="56" mass="6162">MRLSGSPAPTHPALLSALAAGAILYARAWMDLGLMGWMAWISTRVYQTQPWHTLPP</sequence>
<comment type="caution">
    <text evidence="1">The sequence shown here is derived from an EMBL/GenBank/DDBJ whole genome shotgun (WGS) entry which is preliminary data.</text>
</comment>
<dbReference type="Proteomes" id="UP000032702">
    <property type="component" value="Unassembled WGS sequence"/>
</dbReference>
<evidence type="ECO:0000313" key="1">
    <source>
        <dbReference type="EMBL" id="EAU67008.1"/>
    </source>
</evidence>
<reference evidence="1 2" key="1">
    <citation type="submission" date="2006-04" db="EMBL/GenBank/DDBJ databases">
        <authorList>
            <person name="Nierman W.C."/>
        </authorList>
    </citation>
    <scope>NUCLEOTIDE SEQUENCE [LARGE SCALE GENOMIC DNA]</scope>
    <source>
        <strain evidence="1 2">DW4/3-1</strain>
    </source>
</reference>
<name>Q093V2_STIAD</name>
<protein>
    <submittedName>
        <fullName evidence="1">Uncharacterized protein</fullName>
    </submittedName>
</protein>
<accession>Q093V2</accession>
<organism evidence="1 2">
    <name type="scientific">Stigmatella aurantiaca (strain DW4/3-1)</name>
    <dbReference type="NCBI Taxonomy" id="378806"/>
    <lineage>
        <taxon>Bacteria</taxon>
        <taxon>Pseudomonadati</taxon>
        <taxon>Myxococcota</taxon>
        <taxon>Myxococcia</taxon>
        <taxon>Myxococcales</taxon>
        <taxon>Cystobacterineae</taxon>
        <taxon>Archangiaceae</taxon>
        <taxon>Stigmatella</taxon>
    </lineage>
</organism>
<dbReference type="EMBL" id="AAMD01000042">
    <property type="protein sequence ID" value="EAU67008.1"/>
    <property type="molecule type" value="Genomic_DNA"/>
</dbReference>
<dbReference type="AlphaFoldDB" id="Q093V2"/>
<proteinExistence type="predicted"/>